<dbReference type="AlphaFoldDB" id="V5SFF9"/>
<dbReference type="InterPro" id="IPR037523">
    <property type="entry name" value="VOC_core"/>
</dbReference>
<evidence type="ECO:0000256" key="1">
    <source>
        <dbReference type="SAM" id="Coils"/>
    </source>
</evidence>
<dbReference type="Gene3D" id="3.30.720.120">
    <property type="match status" value="1"/>
</dbReference>
<evidence type="ECO:0000313" key="5">
    <source>
        <dbReference type="Proteomes" id="UP000018542"/>
    </source>
</evidence>
<dbReference type="PROSITE" id="PS51819">
    <property type="entry name" value="VOC"/>
    <property type="match status" value="1"/>
</dbReference>
<proteinExistence type="predicted"/>
<feature type="compositionally biased region" description="Basic residues" evidence="2">
    <location>
        <begin position="450"/>
        <end position="465"/>
    </location>
</feature>
<dbReference type="Proteomes" id="UP000018542">
    <property type="component" value="Chromosome"/>
</dbReference>
<dbReference type="Pfam" id="PF00903">
    <property type="entry name" value="Glyoxalase"/>
    <property type="match status" value="1"/>
</dbReference>
<dbReference type="EMBL" id="CP006912">
    <property type="protein sequence ID" value="AHB49616.1"/>
    <property type="molecule type" value="Genomic_DNA"/>
</dbReference>
<dbReference type="InterPro" id="IPR004360">
    <property type="entry name" value="Glyas_Fos-R_dOase_dom"/>
</dbReference>
<dbReference type="InterPro" id="IPR029068">
    <property type="entry name" value="Glyas_Bleomycin-R_OHBP_Dase"/>
</dbReference>
<organism evidence="4 5">
    <name type="scientific">Hyphomicrobium nitrativorans NL23</name>
    <dbReference type="NCBI Taxonomy" id="1029756"/>
    <lineage>
        <taxon>Bacteria</taxon>
        <taxon>Pseudomonadati</taxon>
        <taxon>Pseudomonadota</taxon>
        <taxon>Alphaproteobacteria</taxon>
        <taxon>Hyphomicrobiales</taxon>
        <taxon>Hyphomicrobiaceae</taxon>
        <taxon>Hyphomicrobium</taxon>
    </lineage>
</organism>
<evidence type="ECO:0000313" key="4">
    <source>
        <dbReference type="EMBL" id="AHB49616.1"/>
    </source>
</evidence>
<dbReference type="RefSeq" id="WP_023788563.1">
    <property type="nucleotide sequence ID" value="NC_022997.1"/>
</dbReference>
<dbReference type="PANTHER" id="PTHR34109">
    <property type="entry name" value="BNAUNNG04460D PROTEIN-RELATED"/>
    <property type="match status" value="1"/>
</dbReference>
<keyword evidence="5" id="KW-1185">Reference proteome</keyword>
<sequence length="497" mass="52992">MTDASSPLPAPNLMPLMRYRDLAEAMIWLERAFGFEKQIAVSDNDGAAIYGQMTYRGSLMMMGAVRDTDLDKLMRQPDEVGDVETQSCYIVVEDADAHYARAVEAGAEIVLEIKSDGLGRRGYSCRDPQGHIWNFGTYNPAKGLAPVAAVACDAAPYVSADTPSAASRFRTPFATAAALLLAVGAGTWLFADSIKTDLAQRFAQEQTAEAEAAYAELAKVRAEKRAADAKVAELNQKLEAASGARRADDSAALQAEMARAEKAEAEKSEAENVLAKAESARRDAEAEVAALKAELDRERVAAKTASAQRQSEEADAKQAGLVAKRLQDELAETRSARLKAEAETVTLKAELERQQIALDTANEAKRISEEKLAVQTATATAAEALAHKMAQTAARADAAPPPAAPSPAVEAFAQTAVPATPPGGAHDIETSATGPATTAANATDDAKAAPRPRKAGKRTARRNTFRRAAAARADQTHPPTYVVNLRDVPWPYSAWYK</sequence>
<dbReference type="KEGG" id="hni:W911_16325"/>
<protein>
    <submittedName>
        <fullName evidence="4">Glyoxalase</fullName>
    </submittedName>
</protein>
<dbReference type="PANTHER" id="PTHR34109:SF1">
    <property type="entry name" value="VOC DOMAIN-CONTAINING PROTEIN"/>
    <property type="match status" value="1"/>
</dbReference>
<accession>V5SFF9</accession>
<feature type="coiled-coil region" evidence="1">
    <location>
        <begin position="203"/>
        <end position="371"/>
    </location>
</feature>
<reference evidence="4 5" key="1">
    <citation type="journal article" date="2014" name="Genome Announc.">
        <title>Complete Genome Sequence of Hyphomicrobium nitrativorans Strain NL23, a Denitrifying Bacterium Isolated from Biofilm of a Methanol-Fed Denitrification System Treating Seawater at the Montreal Biodome.</title>
        <authorList>
            <person name="Martineau C."/>
            <person name="Villeneuve C."/>
            <person name="Mauffrey F."/>
            <person name="Villemur R."/>
        </authorList>
    </citation>
    <scope>NUCLEOTIDE SEQUENCE [LARGE SCALE GENOMIC DNA]</scope>
    <source>
        <strain evidence="4">NL23</strain>
    </source>
</reference>
<name>V5SFF9_9HYPH</name>
<dbReference type="STRING" id="1029756.W911_16325"/>
<keyword evidence="1" id="KW-0175">Coiled coil</keyword>
<feature type="compositionally biased region" description="Low complexity" evidence="2">
    <location>
        <begin position="430"/>
        <end position="443"/>
    </location>
</feature>
<evidence type="ECO:0000259" key="3">
    <source>
        <dbReference type="PROSITE" id="PS51819"/>
    </source>
</evidence>
<evidence type="ECO:0000256" key="2">
    <source>
        <dbReference type="SAM" id="MobiDB-lite"/>
    </source>
</evidence>
<dbReference type="HOGENOM" id="CLU_548332_0_0_5"/>
<gene>
    <name evidence="4" type="ORF">W911_16325</name>
</gene>
<dbReference type="Gene3D" id="3.30.720.110">
    <property type="match status" value="1"/>
</dbReference>
<feature type="domain" description="VOC" evidence="3">
    <location>
        <begin position="10"/>
        <end position="138"/>
    </location>
</feature>
<dbReference type="SUPFAM" id="SSF54593">
    <property type="entry name" value="Glyoxalase/Bleomycin resistance protein/Dihydroxybiphenyl dioxygenase"/>
    <property type="match status" value="1"/>
</dbReference>
<feature type="region of interest" description="Disordered" evidence="2">
    <location>
        <begin position="419"/>
        <end position="474"/>
    </location>
</feature>
<dbReference type="PATRIC" id="fig|1029756.8.peg.3400"/>